<dbReference type="Pfam" id="PF02223">
    <property type="entry name" value="Thymidylate_kin"/>
    <property type="match status" value="1"/>
</dbReference>
<evidence type="ECO:0000256" key="10">
    <source>
        <dbReference type="ARBA" id="ARBA00048743"/>
    </source>
</evidence>
<dbReference type="GO" id="GO:0006227">
    <property type="term" value="P:dUDP biosynthetic process"/>
    <property type="evidence" value="ECO:0007669"/>
    <property type="project" value="TreeGrafter"/>
</dbReference>
<evidence type="ECO:0000313" key="15">
    <source>
        <dbReference type="Proteomes" id="UP000231632"/>
    </source>
</evidence>
<keyword evidence="6 12" id="KW-0547">Nucleotide-binding</keyword>
<keyword evidence="4 12" id="KW-0808">Transferase</keyword>
<dbReference type="InterPro" id="IPR018095">
    <property type="entry name" value="Thymidylate_kin_CS"/>
</dbReference>
<dbReference type="GO" id="GO:0005829">
    <property type="term" value="C:cytosol"/>
    <property type="evidence" value="ECO:0007669"/>
    <property type="project" value="TreeGrafter"/>
</dbReference>
<dbReference type="PANTHER" id="PTHR10344:SF4">
    <property type="entry name" value="UMP-CMP KINASE 2, MITOCHONDRIAL"/>
    <property type="match status" value="1"/>
</dbReference>
<sequence length="212" mass="23465">MNRLITFEGVDGCGKSTQLKLAAQWLRGRGEQVVTAFEPGDTSLGKEIRTLLLAGEFVPVAEAELLMFLADRAQHVREKIQPALDSGAWVLCDRYTDSTLAYQLAARKLAEGAANLKDMLRFAECGVSPQLTLWFDVSVTVAMQRMKKRAEAGEKATRLDDEAASFHQRVAEAFGHQFEFNSGRITRIDAEKDINGVFAQVEQALEAHFSLS</sequence>
<evidence type="ECO:0000256" key="4">
    <source>
        <dbReference type="ARBA" id="ARBA00022679"/>
    </source>
</evidence>
<dbReference type="STRING" id="1921010.MMIC_P1366"/>
<dbReference type="PROSITE" id="PS01331">
    <property type="entry name" value="THYMIDYLATE_KINASE"/>
    <property type="match status" value="1"/>
</dbReference>
<evidence type="ECO:0000256" key="9">
    <source>
        <dbReference type="ARBA" id="ARBA00029962"/>
    </source>
</evidence>
<organism evidence="14 15">
    <name type="scientific">Mariprofundus micogutta</name>
    <dbReference type="NCBI Taxonomy" id="1921010"/>
    <lineage>
        <taxon>Bacteria</taxon>
        <taxon>Pseudomonadati</taxon>
        <taxon>Pseudomonadota</taxon>
        <taxon>Candidatius Mariprofundia</taxon>
        <taxon>Mariprofundales</taxon>
        <taxon>Mariprofundaceae</taxon>
        <taxon>Mariprofundus</taxon>
    </lineage>
</organism>
<dbReference type="GO" id="GO:0006233">
    <property type="term" value="P:dTDP biosynthetic process"/>
    <property type="evidence" value="ECO:0007669"/>
    <property type="project" value="InterPro"/>
</dbReference>
<evidence type="ECO:0000256" key="6">
    <source>
        <dbReference type="ARBA" id="ARBA00022741"/>
    </source>
</evidence>
<evidence type="ECO:0000256" key="11">
    <source>
        <dbReference type="ARBA" id="ARBA00057735"/>
    </source>
</evidence>
<protein>
    <recommendedName>
        <fullName evidence="3 12">Thymidylate kinase</fullName>
        <ecNumber evidence="2 12">2.7.4.9</ecNumber>
    </recommendedName>
    <alternativeName>
        <fullName evidence="9 12">dTMP kinase</fullName>
    </alternativeName>
</protein>
<dbReference type="Proteomes" id="UP000231632">
    <property type="component" value="Unassembled WGS sequence"/>
</dbReference>
<dbReference type="InterPro" id="IPR018094">
    <property type="entry name" value="Thymidylate_kinase"/>
</dbReference>
<comment type="similarity">
    <text evidence="1 12">Belongs to the thymidylate kinase family.</text>
</comment>
<evidence type="ECO:0000313" key="14">
    <source>
        <dbReference type="EMBL" id="GAV20401.1"/>
    </source>
</evidence>
<evidence type="ECO:0000256" key="7">
    <source>
        <dbReference type="ARBA" id="ARBA00022777"/>
    </source>
</evidence>
<dbReference type="HAMAP" id="MF_00165">
    <property type="entry name" value="Thymidylate_kinase"/>
    <property type="match status" value="1"/>
</dbReference>
<proteinExistence type="inferred from homology"/>
<evidence type="ECO:0000256" key="8">
    <source>
        <dbReference type="ARBA" id="ARBA00022840"/>
    </source>
</evidence>
<keyword evidence="5 12" id="KW-0545">Nucleotide biosynthesis</keyword>
<comment type="caution">
    <text evidence="14">The sequence shown here is derived from an EMBL/GenBank/DDBJ whole genome shotgun (WGS) entry which is preliminary data.</text>
</comment>
<comment type="catalytic activity">
    <reaction evidence="10 12">
        <text>dTMP + ATP = dTDP + ADP</text>
        <dbReference type="Rhea" id="RHEA:13517"/>
        <dbReference type="ChEBI" id="CHEBI:30616"/>
        <dbReference type="ChEBI" id="CHEBI:58369"/>
        <dbReference type="ChEBI" id="CHEBI:63528"/>
        <dbReference type="ChEBI" id="CHEBI:456216"/>
        <dbReference type="EC" id="2.7.4.9"/>
    </reaction>
</comment>
<gene>
    <name evidence="12" type="primary">tmk</name>
    <name evidence="14" type="ORF">MMIC_P1366</name>
</gene>
<dbReference type="InterPro" id="IPR039430">
    <property type="entry name" value="Thymidylate_kin-like_dom"/>
</dbReference>
<dbReference type="CDD" id="cd01672">
    <property type="entry name" value="TMPK"/>
    <property type="match status" value="1"/>
</dbReference>
<reference evidence="14 15" key="1">
    <citation type="journal article" date="2017" name="Arch. Microbiol.">
        <title>Mariprofundus micogutta sp. nov., a novel iron-oxidizing zetaproteobacterium isolated from a deep-sea hydrothermal field at the Bayonnaise knoll of the Izu-Ogasawara arc, and a description of Mariprofundales ord. nov. and Zetaproteobacteria classis nov.</title>
        <authorList>
            <person name="Makita H."/>
            <person name="Tanaka E."/>
            <person name="Mitsunobu S."/>
            <person name="Miyazaki M."/>
            <person name="Nunoura T."/>
            <person name="Uematsu K."/>
            <person name="Takaki Y."/>
            <person name="Nishi S."/>
            <person name="Shimamura S."/>
            <person name="Takai K."/>
        </authorList>
    </citation>
    <scope>NUCLEOTIDE SEQUENCE [LARGE SCALE GENOMIC DNA]</scope>
    <source>
        <strain evidence="14 15">ET2</strain>
    </source>
</reference>
<dbReference type="InterPro" id="IPR027417">
    <property type="entry name" value="P-loop_NTPase"/>
</dbReference>
<keyword evidence="15" id="KW-1185">Reference proteome</keyword>
<dbReference type="RefSeq" id="WP_072659721.1">
    <property type="nucleotide sequence ID" value="NZ_BDFD01000010.1"/>
</dbReference>
<evidence type="ECO:0000256" key="1">
    <source>
        <dbReference type="ARBA" id="ARBA00009776"/>
    </source>
</evidence>
<feature type="binding site" evidence="12">
    <location>
        <begin position="9"/>
        <end position="16"/>
    </location>
    <ligand>
        <name>ATP</name>
        <dbReference type="ChEBI" id="CHEBI:30616"/>
    </ligand>
</feature>
<evidence type="ECO:0000259" key="13">
    <source>
        <dbReference type="Pfam" id="PF02223"/>
    </source>
</evidence>
<dbReference type="GO" id="GO:0006235">
    <property type="term" value="P:dTTP biosynthetic process"/>
    <property type="evidence" value="ECO:0007669"/>
    <property type="project" value="UniProtKB-UniRule"/>
</dbReference>
<dbReference type="GO" id="GO:0005524">
    <property type="term" value="F:ATP binding"/>
    <property type="evidence" value="ECO:0007669"/>
    <property type="project" value="UniProtKB-UniRule"/>
</dbReference>
<dbReference type="OrthoDB" id="5291738at2"/>
<evidence type="ECO:0000256" key="12">
    <source>
        <dbReference type="HAMAP-Rule" id="MF_00165"/>
    </source>
</evidence>
<dbReference type="SUPFAM" id="SSF52540">
    <property type="entry name" value="P-loop containing nucleoside triphosphate hydrolases"/>
    <property type="match status" value="1"/>
</dbReference>
<keyword evidence="7 12" id="KW-0418">Kinase</keyword>
<dbReference type="AlphaFoldDB" id="A0A1L8CNA9"/>
<dbReference type="NCBIfam" id="TIGR00041">
    <property type="entry name" value="DTMP_kinase"/>
    <property type="match status" value="1"/>
</dbReference>
<dbReference type="EMBL" id="BDFD01000010">
    <property type="protein sequence ID" value="GAV20401.1"/>
    <property type="molecule type" value="Genomic_DNA"/>
</dbReference>
<dbReference type="EC" id="2.7.4.9" evidence="2 12"/>
<feature type="domain" description="Thymidylate kinase-like" evidence="13">
    <location>
        <begin position="7"/>
        <end position="200"/>
    </location>
</feature>
<evidence type="ECO:0000256" key="3">
    <source>
        <dbReference type="ARBA" id="ARBA00017144"/>
    </source>
</evidence>
<dbReference type="Gene3D" id="3.40.50.300">
    <property type="entry name" value="P-loop containing nucleotide triphosphate hydrolases"/>
    <property type="match status" value="1"/>
</dbReference>
<name>A0A1L8CNA9_9PROT</name>
<evidence type="ECO:0000256" key="5">
    <source>
        <dbReference type="ARBA" id="ARBA00022727"/>
    </source>
</evidence>
<comment type="function">
    <text evidence="11 12">Phosphorylation of dTMP to form dTDP in both de novo and salvage pathways of dTTP synthesis.</text>
</comment>
<evidence type="ECO:0000256" key="2">
    <source>
        <dbReference type="ARBA" id="ARBA00012980"/>
    </source>
</evidence>
<dbReference type="PANTHER" id="PTHR10344">
    <property type="entry name" value="THYMIDYLATE KINASE"/>
    <property type="match status" value="1"/>
</dbReference>
<keyword evidence="8 12" id="KW-0067">ATP-binding</keyword>
<accession>A0A1L8CNA9</accession>
<dbReference type="FunFam" id="3.40.50.300:FF:000225">
    <property type="entry name" value="Thymidylate kinase"/>
    <property type="match status" value="1"/>
</dbReference>
<dbReference type="GO" id="GO:0004798">
    <property type="term" value="F:dTMP kinase activity"/>
    <property type="evidence" value="ECO:0007669"/>
    <property type="project" value="UniProtKB-UniRule"/>
</dbReference>